<dbReference type="PROSITE" id="PS00138">
    <property type="entry name" value="SUBTILASE_SER"/>
    <property type="match status" value="1"/>
</dbReference>
<dbReference type="PRINTS" id="PR00723">
    <property type="entry name" value="SUBTILISIN"/>
</dbReference>
<evidence type="ECO:0000259" key="8">
    <source>
        <dbReference type="Pfam" id="PF00082"/>
    </source>
</evidence>
<feature type="domain" description="Inhibitor I9" evidence="9">
    <location>
        <begin position="48"/>
        <end position="127"/>
    </location>
</feature>
<accession>A0A835UGD8</accession>
<dbReference type="Pfam" id="PF05922">
    <property type="entry name" value="Inhibitor_I9"/>
    <property type="match status" value="1"/>
</dbReference>
<sequence>MAKDKLNDKGIEKKLVAKLVHKKVTHHIMNIQVDTVTNLLLIVGFDQVYIVYMGEKQHEDPAVVTASHHRLLSAHLGSTEEAVRSLVYSYRHAFSGFSARLTKSQAKKLQELPEVVSVRRSRMHRVHTTRSWDFLGLTKSNPPSGLLKDANYGDGVIVGVVDTGNGVGRSSISGIWPESRSFLDEGYGPVPSKWKGTCQTGQAFGPSNCTRKIIGARWYVNGVDKADLVGEYLSARDFNGHGTHTASTAAGNFVDGVSFGGRLGAGTARGGAPRARLAVYKACWGSGRCPEAAVLKAIDDAVHDGVDVLSLSLGGDGYPSATIRAVARGINVVFAGGNNGPAPQTIENELPWVITVAATTIDRSFATNITLGNKLKLVGQSIYIGSQTDLTGLVYGGSCDAETLRTINATNQLVLCYSRSTAASTLPRVDLPQVISNIKKAQASGLLYAQYPTDLLDFLYSCQGFPCVLVDYRIANVILNYVITSNNAVAMVSPTMNTIGSTVLSPKVAAFSSRGPSPVYPDLLKPDIAAPGVSILAAVENAYIFLSGTSMACPHVSGVVALLKAVHPDWSPAAIKSAIVTTASVTDGFGLAVEADGVPRKIADHFDYGGGQIVPTRAADPGLVYDIDSKDYLDYLNCTRGVSDTCKVTKPLYFLNLPSIAIPELKTSLTVGRTVTNVGEVEAVYRADIRAPPGVDMTVEPPVLEFNAIQKVRSFVVRFVARQRVQGDYRFGSLTWLDGGRHLVRIPIAVRVYVLLWCVSWQGRECKGTIGLGA</sequence>
<evidence type="ECO:0000256" key="3">
    <source>
        <dbReference type="ARBA" id="ARBA00022729"/>
    </source>
</evidence>
<keyword evidence="5 7" id="KW-0720">Serine protease</keyword>
<evidence type="ECO:0000259" key="9">
    <source>
        <dbReference type="Pfam" id="PF05922"/>
    </source>
</evidence>
<protein>
    <submittedName>
        <fullName evidence="11">Uncharacterized protein</fullName>
    </submittedName>
</protein>
<gene>
    <name evidence="11" type="ORF">HPP92_020640</name>
</gene>
<feature type="active site" description="Charge relay system" evidence="6 7">
    <location>
        <position position="550"/>
    </location>
</feature>
<feature type="domain" description="Subtilisin-like protease fibronectin type-III" evidence="10">
    <location>
        <begin position="655"/>
        <end position="750"/>
    </location>
</feature>
<evidence type="ECO:0000256" key="2">
    <source>
        <dbReference type="ARBA" id="ARBA00022670"/>
    </source>
</evidence>
<feature type="active site" description="Charge relay system" evidence="6 7">
    <location>
        <position position="162"/>
    </location>
</feature>
<comment type="similarity">
    <text evidence="1 7">Belongs to the peptidase S8 family.</text>
</comment>
<dbReference type="GO" id="GO:0004252">
    <property type="term" value="F:serine-type endopeptidase activity"/>
    <property type="evidence" value="ECO:0007669"/>
    <property type="project" value="UniProtKB-UniRule"/>
</dbReference>
<keyword evidence="3" id="KW-0732">Signal</keyword>
<dbReference type="PANTHER" id="PTHR10795">
    <property type="entry name" value="PROPROTEIN CONVERTASE SUBTILISIN/KEXIN"/>
    <property type="match status" value="1"/>
</dbReference>
<dbReference type="PROSITE" id="PS51892">
    <property type="entry name" value="SUBTILASE"/>
    <property type="match status" value="1"/>
</dbReference>
<keyword evidence="12" id="KW-1185">Reference proteome</keyword>
<dbReference type="AlphaFoldDB" id="A0A835UGD8"/>
<evidence type="ECO:0000313" key="11">
    <source>
        <dbReference type="EMBL" id="KAG0460343.1"/>
    </source>
</evidence>
<comment type="caution">
    <text evidence="11">The sequence shown here is derived from an EMBL/GenBank/DDBJ whole genome shotgun (WGS) entry which is preliminary data.</text>
</comment>
<dbReference type="Gene3D" id="3.40.50.200">
    <property type="entry name" value="Peptidase S8/S53 domain"/>
    <property type="match status" value="1"/>
</dbReference>
<dbReference type="InterPro" id="IPR036852">
    <property type="entry name" value="Peptidase_S8/S53_dom_sf"/>
</dbReference>
<dbReference type="CDD" id="cd02120">
    <property type="entry name" value="PA_subtilisin_like"/>
    <property type="match status" value="1"/>
</dbReference>
<feature type="domain" description="Peptidase S8/S53" evidence="8">
    <location>
        <begin position="153"/>
        <end position="586"/>
    </location>
</feature>
<evidence type="ECO:0000256" key="1">
    <source>
        <dbReference type="ARBA" id="ARBA00011073"/>
    </source>
</evidence>
<evidence type="ECO:0000259" key="10">
    <source>
        <dbReference type="Pfam" id="PF17766"/>
    </source>
</evidence>
<dbReference type="FunFam" id="3.40.50.200:FF:000006">
    <property type="entry name" value="Subtilisin-like protease SBT1.5"/>
    <property type="match status" value="1"/>
</dbReference>
<dbReference type="Pfam" id="PF17766">
    <property type="entry name" value="fn3_6"/>
    <property type="match status" value="1"/>
</dbReference>
<dbReference type="OrthoDB" id="2224430at2759"/>
<proteinExistence type="inferred from homology"/>
<dbReference type="EMBL" id="JADCNL010000011">
    <property type="protein sequence ID" value="KAG0460343.1"/>
    <property type="molecule type" value="Genomic_DNA"/>
</dbReference>
<dbReference type="Pfam" id="PF00082">
    <property type="entry name" value="Peptidase_S8"/>
    <property type="match status" value="1"/>
</dbReference>
<dbReference type="InterPro" id="IPR041469">
    <property type="entry name" value="Subtilisin-like_FN3"/>
</dbReference>
<name>A0A835UGD8_VANPL</name>
<dbReference type="InterPro" id="IPR023828">
    <property type="entry name" value="Peptidase_S8_Ser-AS"/>
</dbReference>
<evidence type="ECO:0000256" key="5">
    <source>
        <dbReference type="ARBA" id="ARBA00022825"/>
    </source>
</evidence>
<dbReference type="InterPro" id="IPR010259">
    <property type="entry name" value="S8pro/Inhibitor_I9"/>
</dbReference>
<dbReference type="Gene3D" id="3.50.30.30">
    <property type="match status" value="1"/>
</dbReference>
<evidence type="ECO:0000256" key="6">
    <source>
        <dbReference type="PIRSR" id="PIRSR615500-1"/>
    </source>
</evidence>
<reference evidence="11 12" key="1">
    <citation type="journal article" date="2020" name="Nat. Food">
        <title>A phased Vanilla planifolia genome enables genetic improvement of flavour and production.</title>
        <authorList>
            <person name="Hasing T."/>
            <person name="Tang H."/>
            <person name="Brym M."/>
            <person name="Khazi F."/>
            <person name="Huang T."/>
            <person name="Chambers A.H."/>
        </authorList>
    </citation>
    <scope>NUCLEOTIDE SEQUENCE [LARGE SCALE GENOMIC DNA]</scope>
    <source>
        <tissue evidence="11">Leaf</tissue>
    </source>
</reference>
<dbReference type="InterPro" id="IPR045051">
    <property type="entry name" value="SBT"/>
</dbReference>
<dbReference type="Gene3D" id="2.60.40.2310">
    <property type="match status" value="1"/>
</dbReference>
<keyword evidence="4 7" id="KW-0378">Hydrolase</keyword>
<keyword evidence="2 7" id="KW-0645">Protease</keyword>
<dbReference type="GO" id="GO:0006508">
    <property type="term" value="P:proteolysis"/>
    <property type="evidence" value="ECO:0007669"/>
    <property type="project" value="UniProtKB-KW"/>
</dbReference>
<feature type="active site" description="Charge relay system" evidence="6 7">
    <location>
        <position position="241"/>
    </location>
</feature>
<dbReference type="CDD" id="cd04852">
    <property type="entry name" value="Peptidases_S8_3"/>
    <property type="match status" value="1"/>
</dbReference>
<dbReference type="InterPro" id="IPR000209">
    <property type="entry name" value="Peptidase_S8/S53_dom"/>
</dbReference>
<dbReference type="Proteomes" id="UP000636800">
    <property type="component" value="Chromosome 11"/>
</dbReference>
<dbReference type="FunFam" id="3.30.70.80:FF:000002">
    <property type="entry name" value="Subtilisin-like protease SBT5.3"/>
    <property type="match status" value="1"/>
</dbReference>
<dbReference type="Gene3D" id="3.30.70.80">
    <property type="entry name" value="Peptidase S8 propeptide/proteinase inhibitor I9"/>
    <property type="match status" value="1"/>
</dbReference>
<dbReference type="InterPro" id="IPR015500">
    <property type="entry name" value="Peptidase_S8_subtilisin-rel"/>
</dbReference>
<evidence type="ECO:0000256" key="7">
    <source>
        <dbReference type="PROSITE-ProRule" id="PRU01240"/>
    </source>
</evidence>
<dbReference type="SUPFAM" id="SSF52743">
    <property type="entry name" value="Subtilisin-like"/>
    <property type="match status" value="1"/>
</dbReference>
<organism evidence="11 12">
    <name type="scientific">Vanilla planifolia</name>
    <name type="common">Vanilla</name>
    <dbReference type="NCBI Taxonomy" id="51239"/>
    <lineage>
        <taxon>Eukaryota</taxon>
        <taxon>Viridiplantae</taxon>
        <taxon>Streptophyta</taxon>
        <taxon>Embryophyta</taxon>
        <taxon>Tracheophyta</taxon>
        <taxon>Spermatophyta</taxon>
        <taxon>Magnoliopsida</taxon>
        <taxon>Liliopsida</taxon>
        <taxon>Asparagales</taxon>
        <taxon>Orchidaceae</taxon>
        <taxon>Vanilloideae</taxon>
        <taxon>Vanilleae</taxon>
        <taxon>Vanilla</taxon>
    </lineage>
</organism>
<evidence type="ECO:0000256" key="4">
    <source>
        <dbReference type="ARBA" id="ARBA00022801"/>
    </source>
</evidence>
<dbReference type="InterPro" id="IPR037045">
    <property type="entry name" value="S8pro/Inhibitor_I9_sf"/>
</dbReference>
<evidence type="ECO:0000313" key="12">
    <source>
        <dbReference type="Proteomes" id="UP000636800"/>
    </source>
</evidence>
<dbReference type="InterPro" id="IPR034197">
    <property type="entry name" value="Peptidases_S8_3"/>
</dbReference>